<dbReference type="SUPFAM" id="SSF53474">
    <property type="entry name" value="alpha/beta-Hydrolases"/>
    <property type="match status" value="1"/>
</dbReference>
<keyword evidence="3" id="KW-0732">Signal</keyword>
<accession>A0ABR3HNG8</accession>
<protein>
    <recommendedName>
        <fullName evidence="2">Lipase</fullName>
    </recommendedName>
</protein>
<feature type="chain" id="PRO_5047404315" description="Lipase" evidence="3">
    <location>
        <begin position="26"/>
        <end position="438"/>
    </location>
</feature>
<reference evidence="5 6" key="1">
    <citation type="submission" date="2024-06" db="EMBL/GenBank/DDBJ databases">
        <title>A chromosome-level genome assembly of beet webworm, Loxostege sticticalis.</title>
        <authorList>
            <person name="Zhang Y."/>
        </authorList>
    </citation>
    <scope>NUCLEOTIDE SEQUENCE [LARGE SCALE GENOMIC DNA]</scope>
    <source>
        <strain evidence="5">AQ026</strain>
        <tissue evidence="5">Whole body</tissue>
    </source>
</reference>
<dbReference type="PIRSF" id="PIRSF000862">
    <property type="entry name" value="Steryl_ester_lip"/>
    <property type="match status" value="1"/>
</dbReference>
<dbReference type="Gene3D" id="3.40.50.1820">
    <property type="entry name" value="alpha/beta hydrolase"/>
    <property type="match status" value="1"/>
</dbReference>
<comment type="caution">
    <text evidence="5">The sequence shown here is derived from an EMBL/GenBank/DDBJ whole genome shotgun (WGS) entry which is preliminary data.</text>
</comment>
<sequence length="438" mass="49327">MFQFTQTMLRGALVVLCFGVAAVVSSPHAAYIEELYKNSQNARISDNILEDAALDVPELVRKYRYPLEVHSVTTPDGYILEMHRIPHGRDRNNVPGPRPAVFLMHGLLSSSADWVVTGPGCAFAYLLAEQGFDVWMGNARGNYYSRRHVRLNPDAILSTAFWQFSWDEIGNIDLPTMIDYALARSGRERLHYVGHSQGTTSFFVMASLNPDFNRKIISMHAFAPVAYMAHNQSRLLNWIAGYANDIEFALSLIGVGEFMPNNNVMTWAGQALCMDEVRLQPMCSNIIFLLGGWNECQHNATLLPLKLGHAPAGAAARQFVHYGQGIVDKEFRRFDHGSALANRRAYGSRTPPRYPLHQITAPVFLHYSDSDPLAHVNDVDRLFRELGRPIGKFRIPMATFSHMDFIWGINAQDLLFNRAINLMKSMDIHGFVNEADLL</sequence>
<dbReference type="InterPro" id="IPR029058">
    <property type="entry name" value="AB_hydrolase_fold"/>
</dbReference>
<gene>
    <name evidence="5" type="ORF">ABMA27_004399</name>
</gene>
<dbReference type="InterPro" id="IPR025483">
    <property type="entry name" value="Lipase_euk"/>
</dbReference>
<proteinExistence type="inferred from homology"/>
<evidence type="ECO:0000313" key="6">
    <source>
        <dbReference type="Proteomes" id="UP001549920"/>
    </source>
</evidence>
<evidence type="ECO:0000256" key="2">
    <source>
        <dbReference type="PIRNR" id="PIRNR000862"/>
    </source>
</evidence>
<comment type="similarity">
    <text evidence="1 2">Belongs to the AB hydrolase superfamily. Lipase family.</text>
</comment>
<keyword evidence="2" id="KW-0442">Lipid degradation</keyword>
<feature type="domain" description="Partial AB-hydrolase lipase" evidence="4">
    <location>
        <begin position="56"/>
        <end position="117"/>
    </location>
</feature>
<keyword evidence="2" id="KW-0443">Lipid metabolism</keyword>
<evidence type="ECO:0000256" key="3">
    <source>
        <dbReference type="SAM" id="SignalP"/>
    </source>
</evidence>
<feature type="signal peptide" evidence="3">
    <location>
        <begin position="1"/>
        <end position="25"/>
    </location>
</feature>
<name>A0ABR3HNG8_LOXSC</name>
<evidence type="ECO:0000259" key="4">
    <source>
        <dbReference type="Pfam" id="PF04083"/>
    </source>
</evidence>
<dbReference type="Proteomes" id="UP001549920">
    <property type="component" value="Unassembled WGS sequence"/>
</dbReference>
<keyword evidence="2" id="KW-0378">Hydrolase</keyword>
<dbReference type="InterPro" id="IPR006693">
    <property type="entry name" value="AB_hydrolase_lipase"/>
</dbReference>
<organism evidence="5 6">
    <name type="scientific">Loxostege sticticalis</name>
    <name type="common">Beet webworm moth</name>
    <dbReference type="NCBI Taxonomy" id="481309"/>
    <lineage>
        <taxon>Eukaryota</taxon>
        <taxon>Metazoa</taxon>
        <taxon>Ecdysozoa</taxon>
        <taxon>Arthropoda</taxon>
        <taxon>Hexapoda</taxon>
        <taxon>Insecta</taxon>
        <taxon>Pterygota</taxon>
        <taxon>Neoptera</taxon>
        <taxon>Endopterygota</taxon>
        <taxon>Lepidoptera</taxon>
        <taxon>Glossata</taxon>
        <taxon>Ditrysia</taxon>
        <taxon>Pyraloidea</taxon>
        <taxon>Crambidae</taxon>
        <taxon>Pyraustinae</taxon>
        <taxon>Loxostege</taxon>
    </lineage>
</organism>
<evidence type="ECO:0000313" key="5">
    <source>
        <dbReference type="EMBL" id="KAL0871956.1"/>
    </source>
</evidence>
<dbReference type="PANTHER" id="PTHR11005">
    <property type="entry name" value="LYSOSOMAL ACID LIPASE-RELATED"/>
    <property type="match status" value="1"/>
</dbReference>
<evidence type="ECO:0000256" key="1">
    <source>
        <dbReference type="ARBA" id="ARBA00010701"/>
    </source>
</evidence>
<dbReference type="EMBL" id="JBEUOH010000016">
    <property type="protein sequence ID" value="KAL0871956.1"/>
    <property type="molecule type" value="Genomic_DNA"/>
</dbReference>
<dbReference type="Pfam" id="PF04083">
    <property type="entry name" value="Abhydro_lipase"/>
    <property type="match status" value="1"/>
</dbReference>
<keyword evidence="6" id="KW-1185">Reference proteome</keyword>